<accession>A0A4U3FLY6</accession>
<name>A0A4U3FLY6_9GAMM</name>
<feature type="domain" description="GmrSD restriction endonucleases C-terminal" evidence="2">
    <location>
        <begin position="537"/>
        <end position="637"/>
    </location>
</feature>
<dbReference type="PANTHER" id="PTHR35149:SF1">
    <property type="entry name" value="DUF5655 DOMAIN-CONTAINING PROTEIN"/>
    <property type="match status" value="1"/>
</dbReference>
<dbReference type="AlphaFoldDB" id="A0A4U3FLY6"/>
<feature type="domain" description="GmrSD restriction endonucleases N-terminal" evidence="1">
    <location>
        <begin position="22"/>
        <end position="215"/>
    </location>
</feature>
<comment type="caution">
    <text evidence="3">The sequence shown here is derived from an EMBL/GenBank/DDBJ whole genome shotgun (WGS) entry which is preliminary data.</text>
</comment>
<dbReference type="EMBL" id="QGAC01000001">
    <property type="protein sequence ID" value="TKJ95171.1"/>
    <property type="molecule type" value="Genomic_DNA"/>
</dbReference>
<evidence type="ECO:0000313" key="3">
    <source>
        <dbReference type="EMBL" id="TKJ95171.1"/>
    </source>
</evidence>
<dbReference type="Pfam" id="PF07510">
    <property type="entry name" value="GmrSD_C"/>
    <property type="match status" value="1"/>
</dbReference>
<reference evidence="3 4" key="1">
    <citation type="journal article" date="2019" name="Sci. Rep.">
        <title>Differences in resource use lead to coexistence of seed-transmitted microbial populations.</title>
        <authorList>
            <person name="Torres-Cortes G."/>
            <person name="Garcia B.J."/>
            <person name="Compant S."/>
            <person name="Rezki S."/>
            <person name="Jones P."/>
            <person name="Preveaux A."/>
            <person name="Briand M."/>
            <person name="Roulet A."/>
            <person name="Bouchez O."/>
            <person name="Jacobson D."/>
            <person name="Barret M."/>
        </authorList>
    </citation>
    <scope>NUCLEOTIDE SEQUENCE [LARGE SCALE GENOMIC DNA]</scope>
    <source>
        <strain evidence="3 4">CFBP13511</strain>
    </source>
</reference>
<evidence type="ECO:0000313" key="4">
    <source>
        <dbReference type="Proteomes" id="UP000306393"/>
    </source>
</evidence>
<dbReference type="PANTHER" id="PTHR35149">
    <property type="entry name" value="SLL5132 PROTEIN"/>
    <property type="match status" value="1"/>
</dbReference>
<dbReference type="Pfam" id="PF03235">
    <property type="entry name" value="GmrSD_N"/>
    <property type="match status" value="1"/>
</dbReference>
<dbReference type="InterPro" id="IPR011089">
    <property type="entry name" value="GmrSD_C"/>
</dbReference>
<dbReference type="InterPro" id="IPR004919">
    <property type="entry name" value="GmrSD_N"/>
</dbReference>
<dbReference type="OrthoDB" id="9798761at2"/>
<evidence type="ECO:0008006" key="5">
    <source>
        <dbReference type="Google" id="ProtNLM"/>
    </source>
</evidence>
<organism evidence="3 4">
    <name type="scientific">Erwinia persicina</name>
    <dbReference type="NCBI Taxonomy" id="55211"/>
    <lineage>
        <taxon>Bacteria</taxon>
        <taxon>Pseudomonadati</taxon>
        <taxon>Pseudomonadota</taxon>
        <taxon>Gammaproteobacteria</taxon>
        <taxon>Enterobacterales</taxon>
        <taxon>Erwiniaceae</taxon>
        <taxon>Erwinia</taxon>
    </lineage>
</organism>
<gene>
    <name evidence="3" type="ORF">EpCFBP13511_02110</name>
</gene>
<protein>
    <recommendedName>
        <fullName evidence="5">DUF262 domain-containing protein</fullName>
    </recommendedName>
</protein>
<evidence type="ECO:0000259" key="1">
    <source>
        <dbReference type="Pfam" id="PF03235"/>
    </source>
</evidence>
<dbReference type="Proteomes" id="UP000306393">
    <property type="component" value="Unassembled WGS sequence"/>
</dbReference>
<sequence>MAIKMTGQRLTEHDDLRELSVAQLFQSDHYTIPAYQRNYAWGEAEIIQLIQDVMDVAMLKKTEDYYIGSLVVYRRADGYFETIDGQQRHTTLSILLSVLKNEYSQAINGIDHSNLGFDSRKVSDRTLRKLFTDPGRKSDEPEERNIIAAYEVVNRTLASFKKRTTVGIFTRYLLQRVKILRVVVPADTELNHYFEIMNNRGEQLEKHEVLKARLMEKLESDKQRHAFACVWEACADMNRYVQMGIDTRVRNEVFGKKWDKIPDDFDQLSEVLAKKNQIDKEQTLAQIIATPRFKTVSSMVAEQNGTFSTIITFPNFLLHVLRLMTEKDVPLDDKRLLESFNEFMIGEYDDPEWFIVSLLQARILFDRYIIKRENDEDWSLKTLKRYLNEQNNFNYVNSSKNDKLNKQLTMLLAMLHVSFPAQVYKHWLNAALYYLVSCWDEEGEIDDTRYLEFLENLSNRIFFGRYGVTRTGDPLDFYEILYKEAMVPAELDTQVLRQHTHIPNFIFNRLDYLLWRRLTEGEMPECGNMHYVLPRFKKFSFTFRTSVEHYYPRNPLSGQPLKASKRLPEGVDSFGNLCLISRSTNSKLSNYLPNAKKEHYRQSKNAESLKQVLMMSYPQWGPEHPESIAKHQDAMIRILCEG</sequence>
<dbReference type="STRING" id="1219360.GCA_001571305_00820"/>
<evidence type="ECO:0000259" key="2">
    <source>
        <dbReference type="Pfam" id="PF07510"/>
    </source>
</evidence>
<proteinExistence type="predicted"/>